<dbReference type="AlphaFoldDB" id="A0A0A5GI39"/>
<dbReference type="OrthoDB" id="2691853at2"/>
<dbReference type="eggNOG" id="ENOG5030CDE">
    <property type="taxonomic scope" value="Bacteria"/>
</dbReference>
<evidence type="ECO:0000313" key="2">
    <source>
        <dbReference type="Proteomes" id="UP000030528"/>
    </source>
</evidence>
<sequence>MNDMKEFLYQLQHVVQLSQEMKEAYERLGEGEQQIIRNHAPFGETPLQLNKEITEWYENLYEHSQTKE</sequence>
<gene>
    <name evidence="1" type="ORF">N781_03555</name>
</gene>
<keyword evidence="2" id="KW-1185">Reference proteome</keyword>
<dbReference type="EMBL" id="AVPE01000009">
    <property type="protein sequence ID" value="KGX91674.1"/>
    <property type="molecule type" value="Genomic_DNA"/>
</dbReference>
<name>A0A0A5GI39_9BACI</name>
<proteinExistence type="predicted"/>
<accession>A0A0A5GI39</accession>
<reference evidence="1 2" key="1">
    <citation type="submission" date="2013-08" db="EMBL/GenBank/DDBJ databases">
        <authorList>
            <person name="Huang J."/>
            <person name="Wang G."/>
        </authorList>
    </citation>
    <scope>NUCLEOTIDE SEQUENCE [LARGE SCALE GENOMIC DNA]</scope>
    <source>
        <strain evidence="1 2">JSM 076056</strain>
    </source>
</reference>
<organism evidence="1 2">
    <name type="scientific">Pontibacillus halophilus JSM 076056 = DSM 19796</name>
    <dbReference type="NCBI Taxonomy" id="1385510"/>
    <lineage>
        <taxon>Bacteria</taxon>
        <taxon>Bacillati</taxon>
        <taxon>Bacillota</taxon>
        <taxon>Bacilli</taxon>
        <taxon>Bacillales</taxon>
        <taxon>Bacillaceae</taxon>
        <taxon>Pontibacillus</taxon>
    </lineage>
</organism>
<evidence type="ECO:0000313" key="1">
    <source>
        <dbReference type="EMBL" id="KGX91674.1"/>
    </source>
</evidence>
<dbReference type="Proteomes" id="UP000030528">
    <property type="component" value="Unassembled WGS sequence"/>
</dbReference>
<protein>
    <submittedName>
        <fullName evidence="1">Uncharacterized protein</fullName>
    </submittedName>
</protein>
<dbReference type="STRING" id="1385510.GCA_000425205_02361"/>
<comment type="caution">
    <text evidence="1">The sequence shown here is derived from an EMBL/GenBank/DDBJ whole genome shotgun (WGS) entry which is preliminary data.</text>
</comment>
<dbReference type="RefSeq" id="WP_026800701.1">
    <property type="nucleotide sequence ID" value="NZ_AULI01000009.1"/>
</dbReference>